<feature type="compositionally biased region" description="Polar residues" evidence="1">
    <location>
        <begin position="74"/>
        <end position="86"/>
    </location>
</feature>
<organism evidence="2 3">
    <name type="scientific">Teratosphaeria nubilosa</name>
    <dbReference type="NCBI Taxonomy" id="161662"/>
    <lineage>
        <taxon>Eukaryota</taxon>
        <taxon>Fungi</taxon>
        <taxon>Dikarya</taxon>
        <taxon>Ascomycota</taxon>
        <taxon>Pezizomycotina</taxon>
        <taxon>Dothideomycetes</taxon>
        <taxon>Dothideomycetidae</taxon>
        <taxon>Mycosphaerellales</taxon>
        <taxon>Teratosphaeriaceae</taxon>
        <taxon>Teratosphaeria</taxon>
    </lineage>
</organism>
<evidence type="ECO:0000313" key="3">
    <source>
        <dbReference type="Proteomes" id="UP000799436"/>
    </source>
</evidence>
<proteinExistence type="predicted"/>
<keyword evidence="3" id="KW-1185">Reference proteome</keyword>
<evidence type="ECO:0000313" key="2">
    <source>
        <dbReference type="EMBL" id="KAF2773638.1"/>
    </source>
</evidence>
<dbReference type="EMBL" id="ML995810">
    <property type="protein sequence ID" value="KAF2773638.1"/>
    <property type="molecule type" value="Genomic_DNA"/>
</dbReference>
<dbReference type="OrthoDB" id="10413702at2759"/>
<feature type="compositionally biased region" description="Basic and acidic residues" evidence="1">
    <location>
        <begin position="59"/>
        <end position="71"/>
    </location>
</feature>
<evidence type="ECO:0000256" key="1">
    <source>
        <dbReference type="SAM" id="MobiDB-lite"/>
    </source>
</evidence>
<feature type="compositionally biased region" description="Basic residues" evidence="1">
    <location>
        <begin position="240"/>
        <end position="257"/>
    </location>
</feature>
<feature type="compositionally biased region" description="Acidic residues" evidence="1">
    <location>
        <begin position="363"/>
        <end position="373"/>
    </location>
</feature>
<reference evidence="2" key="1">
    <citation type="journal article" date="2020" name="Stud. Mycol.">
        <title>101 Dothideomycetes genomes: a test case for predicting lifestyles and emergence of pathogens.</title>
        <authorList>
            <person name="Haridas S."/>
            <person name="Albert R."/>
            <person name="Binder M."/>
            <person name="Bloem J."/>
            <person name="Labutti K."/>
            <person name="Salamov A."/>
            <person name="Andreopoulos B."/>
            <person name="Baker S."/>
            <person name="Barry K."/>
            <person name="Bills G."/>
            <person name="Bluhm B."/>
            <person name="Cannon C."/>
            <person name="Castanera R."/>
            <person name="Culley D."/>
            <person name="Daum C."/>
            <person name="Ezra D."/>
            <person name="Gonzalez J."/>
            <person name="Henrissat B."/>
            <person name="Kuo A."/>
            <person name="Liang C."/>
            <person name="Lipzen A."/>
            <person name="Lutzoni F."/>
            <person name="Magnuson J."/>
            <person name="Mondo S."/>
            <person name="Nolan M."/>
            <person name="Ohm R."/>
            <person name="Pangilinan J."/>
            <person name="Park H.-J."/>
            <person name="Ramirez L."/>
            <person name="Alfaro M."/>
            <person name="Sun H."/>
            <person name="Tritt A."/>
            <person name="Yoshinaga Y."/>
            <person name="Zwiers L.-H."/>
            <person name="Turgeon B."/>
            <person name="Goodwin S."/>
            <person name="Spatafora J."/>
            <person name="Crous P."/>
            <person name="Grigoriev I."/>
        </authorList>
    </citation>
    <scope>NUCLEOTIDE SEQUENCE</scope>
    <source>
        <strain evidence="2">CBS 116005</strain>
    </source>
</reference>
<feature type="region of interest" description="Disordered" evidence="1">
    <location>
        <begin position="1"/>
        <end position="118"/>
    </location>
</feature>
<gene>
    <name evidence="2" type="ORF">EJ03DRAFT_333304</name>
</gene>
<feature type="compositionally biased region" description="Low complexity" evidence="1">
    <location>
        <begin position="100"/>
        <end position="116"/>
    </location>
</feature>
<feature type="region of interest" description="Disordered" evidence="1">
    <location>
        <begin position="228"/>
        <end position="273"/>
    </location>
</feature>
<accession>A0A6G1LMI7</accession>
<feature type="compositionally biased region" description="Polar residues" evidence="1">
    <location>
        <begin position="24"/>
        <end position="38"/>
    </location>
</feature>
<protein>
    <submittedName>
        <fullName evidence="2">Uncharacterized protein</fullName>
    </submittedName>
</protein>
<sequence length="380" mass="41377">MGTKRRVSPSSNENEQRNPKYVRTTDSGAPSRSRSQQPTEERKRGQAAGHNGLTADFPEPARDPVKHDPAGHNEVSSIQTEPSTPKNGAEAADNTGEQVEAGSEPTAPSAESAEAGSHPDIASEQWKILHMATTASYITHLLNMISYFENRSLQPPVAWLKFHRVRGGDLTFAVALTGQTESKMLATLDALRAKLRTRASETSGRINMDVAFASFMNSYPTLGLHEEDVESDEFAPATRTKTRTKKKKAGSNKKPRRHEQPDGEFVASPRDENGNQLCRRCNTQLDGSEELEDGYCHGDKCSYRCAECETVLRSWEEDENEKSGGLADETKNYCSAHLALKQDGEESDVVAGGDSEGGNVGDAADDEGVDLNDELLGLVP</sequence>
<dbReference type="AlphaFoldDB" id="A0A6G1LMI7"/>
<name>A0A6G1LMI7_9PEZI</name>
<feature type="region of interest" description="Disordered" evidence="1">
    <location>
        <begin position="343"/>
        <end position="380"/>
    </location>
</feature>
<dbReference type="Proteomes" id="UP000799436">
    <property type="component" value="Unassembled WGS sequence"/>
</dbReference>